<dbReference type="SUPFAM" id="SSF53850">
    <property type="entry name" value="Periplasmic binding protein-like II"/>
    <property type="match status" value="1"/>
</dbReference>
<protein>
    <recommendedName>
        <fullName evidence="6">Lipoprotein</fullName>
    </recommendedName>
</protein>
<evidence type="ECO:0000256" key="2">
    <source>
        <dbReference type="ARBA" id="ARBA00022729"/>
    </source>
</evidence>
<comment type="subcellular location">
    <subcellularLocation>
        <location evidence="1">Membrane</location>
        <topology evidence="1">Lipid-anchor</topology>
    </subcellularLocation>
</comment>
<dbReference type="RefSeq" id="WP_129610233.1">
    <property type="nucleotide sequence ID" value="NZ_UWOC01000164.1"/>
</dbReference>
<evidence type="ECO:0000313" key="9">
    <source>
        <dbReference type="Proteomes" id="UP000289200"/>
    </source>
</evidence>
<comment type="caution">
    <text evidence="8">The sequence shown here is derived from an EMBL/GenBank/DDBJ whole genome shotgun (WGS) entry which is preliminary data.</text>
</comment>
<dbReference type="InterPro" id="IPR006311">
    <property type="entry name" value="TAT_signal"/>
</dbReference>
<keyword evidence="4" id="KW-0564">Palmitate</keyword>
<dbReference type="PANTHER" id="PTHR30429:SF1">
    <property type="entry name" value="D-METHIONINE-BINDING LIPOPROTEIN METQ-RELATED"/>
    <property type="match status" value="1"/>
</dbReference>
<dbReference type="GO" id="GO:0016020">
    <property type="term" value="C:membrane"/>
    <property type="evidence" value="ECO:0007669"/>
    <property type="project" value="UniProtKB-SubCell"/>
</dbReference>
<dbReference type="InterPro" id="IPR004872">
    <property type="entry name" value="Lipoprotein_NlpA"/>
</dbReference>
<name>A0A3S4B2L8_9BRAD</name>
<feature type="signal peptide" evidence="7">
    <location>
        <begin position="1"/>
        <end position="26"/>
    </location>
</feature>
<keyword evidence="2 7" id="KW-0732">Signal</keyword>
<keyword evidence="5 6" id="KW-0449">Lipoprotein</keyword>
<dbReference type="PIRSF" id="PIRSF002854">
    <property type="entry name" value="MetQ"/>
    <property type="match status" value="1"/>
</dbReference>
<comment type="similarity">
    <text evidence="6">Belongs to the nlpA lipoprotein family.</text>
</comment>
<evidence type="ECO:0000256" key="7">
    <source>
        <dbReference type="SAM" id="SignalP"/>
    </source>
</evidence>
<evidence type="ECO:0000256" key="4">
    <source>
        <dbReference type="ARBA" id="ARBA00023139"/>
    </source>
</evidence>
<dbReference type="NCBIfam" id="TIGR00363">
    <property type="entry name" value="MetQ/NlpA family lipoprotein"/>
    <property type="match status" value="1"/>
</dbReference>
<dbReference type="CDD" id="cd13598">
    <property type="entry name" value="PBP2_lipoprotein_IlpA_like"/>
    <property type="match status" value="1"/>
</dbReference>
<sequence>MSHAFTRRIFATTVVAAVILPLAATAQTPSSAPAPQTIRIGATAGPHAQILEVVKGVAAKRGLDLKIVEFSDYITPNVALDAGDLEANSYQHGPFLEQQKKDRRFRLESVGSTVNFPIGLYSKKYKSWDAVPDGARVAIPNDPTNGGRSLLLLQDKGVIKLRDGVGWSPTVLDVVQNPKKLRFVEIEAAQTPRALDDVDAAAVNTNYAIPAGLNPGRDAILREDPKGPYVNLIVVRAADRDKPWVATFVESYRSPEVKAFIEQKFDGAVLASW</sequence>
<dbReference type="PROSITE" id="PS51318">
    <property type="entry name" value="TAT"/>
    <property type="match status" value="1"/>
</dbReference>
<keyword evidence="3" id="KW-0472">Membrane</keyword>
<reference evidence="9" key="1">
    <citation type="submission" date="2018-10" db="EMBL/GenBank/DDBJ databases">
        <authorList>
            <person name="Peiro R."/>
            <person name="Begona"/>
            <person name="Cbmso G."/>
            <person name="Lopez M."/>
            <person name="Gonzalez S."/>
            <person name="Sacristan E."/>
            <person name="Castillo E."/>
        </authorList>
    </citation>
    <scope>NUCLEOTIDE SEQUENCE [LARGE SCALE GENOMIC DNA]</scope>
</reference>
<evidence type="ECO:0000313" key="8">
    <source>
        <dbReference type="EMBL" id="VCU10238.1"/>
    </source>
</evidence>
<evidence type="ECO:0000256" key="6">
    <source>
        <dbReference type="PIRNR" id="PIRNR002854"/>
    </source>
</evidence>
<evidence type="ECO:0000256" key="3">
    <source>
        <dbReference type="ARBA" id="ARBA00023136"/>
    </source>
</evidence>
<dbReference type="EMBL" id="UWOC01000164">
    <property type="protein sequence ID" value="VCU10238.1"/>
    <property type="molecule type" value="Genomic_DNA"/>
</dbReference>
<dbReference type="Proteomes" id="UP000289200">
    <property type="component" value="Unassembled WGS sequence"/>
</dbReference>
<organism evidence="8 9">
    <name type="scientific">Rhodoplanes serenus</name>
    <dbReference type="NCBI Taxonomy" id="200615"/>
    <lineage>
        <taxon>Bacteria</taxon>
        <taxon>Pseudomonadati</taxon>
        <taxon>Pseudomonadota</taxon>
        <taxon>Alphaproteobacteria</taxon>
        <taxon>Hyphomicrobiales</taxon>
        <taxon>Nitrobacteraceae</taxon>
        <taxon>Rhodoplanes</taxon>
    </lineage>
</organism>
<feature type="chain" id="PRO_5018579817" description="Lipoprotein" evidence="7">
    <location>
        <begin position="27"/>
        <end position="273"/>
    </location>
</feature>
<dbReference type="PANTHER" id="PTHR30429">
    <property type="entry name" value="D-METHIONINE-BINDING LIPOPROTEIN METQ"/>
    <property type="match status" value="1"/>
</dbReference>
<evidence type="ECO:0000256" key="5">
    <source>
        <dbReference type="ARBA" id="ARBA00023288"/>
    </source>
</evidence>
<evidence type="ECO:0000256" key="1">
    <source>
        <dbReference type="ARBA" id="ARBA00004635"/>
    </source>
</evidence>
<dbReference type="OrthoDB" id="9812878at2"/>
<proteinExistence type="inferred from homology"/>
<keyword evidence="9" id="KW-1185">Reference proteome</keyword>
<dbReference type="Gene3D" id="3.40.190.10">
    <property type="entry name" value="Periplasmic binding protein-like II"/>
    <property type="match status" value="2"/>
</dbReference>
<gene>
    <name evidence="8" type="primary">metQ</name>
    <name evidence="8" type="ORF">RHODGE_RHODGE_03424</name>
</gene>
<accession>A0A3S4B2L8</accession>
<dbReference type="AlphaFoldDB" id="A0A3S4B2L8"/>
<dbReference type="Pfam" id="PF03180">
    <property type="entry name" value="Lipoprotein_9"/>
    <property type="match status" value="1"/>
</dbReference>